<sequence length="132" mass="14993">MRLIDTHQLEALYEQAEHSARLRAHLLMHNSHQDKVQRLLIALVKGSYVDPHFHELPHQWEMFIVMQGQVQVCLYGKDGGIINQFVAGENTAINVVEFSPGDIHSVECLSPRALMMEVKEGPFDPSFAKAFI</sequence>
<dbReference type="RefSeq" id="WP_101737346.1">
    <property type="nucleotide sequence ID" value="NZ_CP025225.1"/>
</dbReference>
<evidence type="ECO:0000313" key="3">
    <source>
        <dbReference type="Proteomes" id="UP000306327"/>
    </source>
</evidence>
<dbReference type="EMBL" id="QGAL01000002">
    <property type="protein sequence ID" value="TKK20657.1"/>
    <property type="molecule type" value="Genomic_DNA"/>
</dbReference>
<dbReference type="CDD" id="cd07005">
    <property type="entry name" value="cupin_WbuC-like"/>
    <property type="match status" value="1"/>
</dbReference>
<protein>
    <submittedName>
        <fullName evidence="2">Cupin fold metalloprotein, WbuC family</fullName>
    </submittedName>
</protein>
<dbReference type="AlphaFoldDB" id="A0AB38P6F3"/>
<accession>A0AB38P6F3</accession>
<proteinExistence type="predicted"/>
<dbReference type="Proteomes" id="UP000306327">
    <property type="component" value="Unassembled WGS sequence"/>
</dbReference>
<comment type="caution">
    <text evidence="2">The sequence shown here is derived from an EMBL/GenBank/DDBJ whole genome shotgun (WGS) entry which is preliminary data.</text>
</comment>
<dbReference type="InterPro" id="IPR011051">
    <property type="entry name" value="RmlC_Cupin_sf"/>
</dbReference>
<name>A0AB38P6F3_9ENTR</name>
<dbReference type="InterPro" id="IPR027565">
    <property type="entry name" value="Cupin_WbuC"/>
</dbReference>
<dbReference type="Gene3D" id="2.60.120.10">
    <property type="entry name" value="Jelly Rolls"/>
    <property type="match status" value="1"/>
</dbReference>
<dbReference type="Pfam" id="PF19480">
    <property type="entry name" value="DUF6016"/>
    <property type="match status" value="1"/>
</dbReference>
<organism evidence="2 3">
    <name type="scientific">Enterobacter cancerogenus</name>
    <dbReference type="NCBI Taxonomy" id="69218"/>
    <lineage>
        <taxon>Bacteria</taxon>
        <taxon>Pseudomonadati</taxon>
        <taxon>Pseudomonadota</taxon>
        <taxon>Gammaproteobacteria</taxon>
        <taxon>Enterobacterales</taxon>
        <taxon>Enterobacteriaceae</taxon>
        <taxon>Enterobacter</taxon>
        <taxon>Enterobacter cloacae complex</taxon>
    </lineage>
</organism>
<dbReference type="KEGG" id="ecan:CWI88_07930"/>
<evidence type="ECO:0000313" key="2">
    <source>
        <dbReference type="EMBL" id="TKK20657.1"/>
    </source>
</evidence>
<gene>
    <name evidence="2" type="ORF">EcCFBP13530_08930</name>
</gene>
<dbReference type="InterPro" id="IPR046058">
    <property type="entry name" value="WbuC_cupin"/>
</dbReference>
<evidence type="ECO:0000259" key="1">
    <source>
        <dbReference type="Pfam" id="PF19480"/>
    </source>
</evidence>
<dbReference type="SUPFAM" id="SSF51182">
    <property type="entry name" value="RmlC-like cupins"/>
    <property type="match status" value="1"/>
</dbReference>
<feature type="domain" description="Cupin fold metalloprotein WbuC cupin" evidence="1">
    <location>
        <begin position="4"/>
        <end position="85"/>
    </location>
</feature>
<dbReference type="NCBIfam" id="TIGR04366">
    <property type="entry name" value="cupin_WbuC"/>
    <property type="match status" value="1"/>
</dbReference>
<dbReference type="InterPro" id="IPR014710">
    <property type="entry name" value="RmlC-like_jellyroll"/>
</dbReference>
<reference evidence="2 3" key="1">
    <citation type="journal article" date="2019" name="Sci. Rep.">
        <title>Differences in resource use lead to coexistence of seed-transmitted microbial populations.</title>
        <authorList>
            <person name="Torres-Cortes G."/>
            <person name="Garcia B.J."/>
            <person name="Compant S."/>
            <person name="Rezki S."/>
            <person name="Jones P."/>
            <person name="Preveaux A."/>
            <person name="Briand M."/>
            <person name="Roulet A."/>
            <person name="Bouchez O."/>
            <person name="Jacobson D."/>
            <person name="Barret M."/>
        </authorList>
    </citation>
    <scope>NUCLEOTIDE SEQUENCE [LARGE SCALE GENOMIC DNA]</scope>
    <source>
        <strain evidence="2 3">CFBP13530</strain>
    </source>
</reference>